<reference evidence="1" key="2">
    <citation type="submission" date="2022-06" db="UniProtKB">
        <authorList>
            <consortium name="EnsemblMetazoa"/>
        </authorList>
    </citation>
    <scope>IDENTIFICATION</scope>
    <source>
        <strain evidence="1">DF5081</strain>
    </source>
</reference>
<dbReference type="Proteomes" id="UP000005237">
    <property type="component" value="Unassembled WGS sequence"/>
</dbReference>
<evidence type="ECO:0000313" key="1">
    <source>
        <dbReference type="EnsemblMetazoa" id="CJA37242.1"/>
    </source>
</evidence>
<evidence type="ECO:0000313" key="2">
    <source>
        <dbReference type="Proteomes" id="UP000005237"/>
    </source>
</evidence>
<protein>
    <submittedName>
        <fullName evidence="1">Uncharacterized protein</fullName>
    </submittedName>
</protein>
<dbReference type="EnsemblMetazoa" id="CJA37242.1">
    <property type="protein sequence ID" value="CJA37242.1"/>
    <property type="gene ID" value="WBGene00213089"/>
</dbReference>
<organism evidence="1 2">
    <name type="scientific">Caenorhabditis japonica</name>
    <dbReference type="NCBI Taxonomy" id="281687"/>
    <lineage>
        <taxon>Eukaryota</taxon>
        <taxon>Metazoa</taxon>
        <taxon>Ecdysozoa</taxon>
        <taxon>Nematoda</taxon>
        <taxon>Chromadorea</taxon>
        <taxon>Rhabditida</taxon>
        <taxon>Rhabditina</taxon>
        <taxon>Rhabditomorpha</taxon>
        <taxon>Rhabditoidea</taxon>
        <taxon>Rhabditidae</taxon>
        <taxon>Peloderinae</taxon>
        <taxon>Caenorhabditis</taxon>
    </lineage>
</organism>
<name>A0A8R1EMQ9_CAEJA</name>
<reference evidence="2" key="1">
    <citation type="submission" date="2010-08" db="EMBL/GenBank/DDBJ databases">
        <authorList>
            <consortium name="Caenorhabditis japonica Sequencing Consortium"/>
            <person name="Wilson R.K."/>
        </authorList>
    </citation>
    <scope>NUCLEOTIDE SEQUENCE [LARGE SCALE GENOMIC DNA]</scope>
    <source>
        <strain evidence="2">DF5081</strain>
    </source>
</reference>
<accession>A0A8R1EMQ9</accession>
<sequence>MIYLNKAYSDIAYLRALAKSRAFQQLTDFDPSDAPSFGDEVIIVSGKRIQEQVETKAKADQMYIQRGRGVGENLAINGPSLLSLLHRLFSF</sequence>
<dbReference type="AlphaFoldDB" id="A0A8R1EMQ9"/>
<proteinExistence type="predicted"/>
<keyword evidence="2" id="KW-1185">Reference proteome</keyword>